<comment type="subunit">
    <text evidence="11">The system is composed of three essential subunits: KdpA, KdpB and KdpC.</text>
</comment>
<organism evidence="12 15">
    <name type="scientific">Exiguobacterium indicum</name>
    <dbReference type="NCBI Taxonomy" id="296995"/>
    <lineage>
        <taxon>Bacteria</taxon>
        <taxon>Bacillati</taxon>
        <taxon>Bacillota</taxon>
        <taxon>Bacilli</taxon>
        <taxon>Bacillales</taxon>
        <taxon>Bacillales Family XII. Incertae Sedis</taxon>
        <taxon>Exiguobacterium</taxon>
    </lineage>
</organism>
<dbReference type="Pfam" id="PF02669">
    <property type="entry name" value="KdpC"/>
    <property type="match status" value="1"/>
</dbReference>
<evidence type="ECO:0000256" key="3">
    <source>
        <dbReference type="ARBA" id="ARBA00022538"/>
    </source>
</evidence>
<name>A0A0V8GIB6_9BACL</name>
<dbReference type="OrthoDB" id="9809491at2"/>
<comment type="subcellular location">
    <subcellularLocation>
        <location evidence="11">Cell membrane</location>
        <topology evidence="11">Single-pass membrane protein</topology>
    </subcellularLocation>
</comment>
<evidence type="ECO:0000313" key="16">
    <source>
        <dbReference type="Proteomes" id="UP000072605"/>
    </source>
</evidence>
<reference evidence="13 16" key="2">
    <citation type="journal article" date="2016" name="Front. Microbiol.">
        <title>Genomic Resource of Rice Seed Associated Bacteria.</title>
        <authorList>
            <person name="Midha S."/>
            <person name="Bansal K."/>
            <person name="Sharma S."/>
            <person name="Kumar N."/>
            <person name="Patil P.P."/>
            <person name="Chaudhry V."/>
            <person name="Patil P.B."/>
        </authorList>
    </citation>
    <scope>NUCLEOTIDE SEQUENCE [LARGE SCALE GENOMIC DNA]</scope>
    <source>
        <strain evidence="13 16">RSA11</strain>
    </source>
</reference>
<reference evidence="14 17" key="3">
    <citation type="submission" date="2023-12" db="EMBL/GenBank/DDBJ databases">
        <authorList>
            <person name="Easwaran N."/>
            <person name="Lazarus H.P.S."/>
        </authorList>
    </citation>
    <scope>NUCLEOTIDE SEQUENCE [LARGE SCALE GENOMIC DNA]</scope>
    <source>
        <strain evidence="14 17">VIT-2023</strain>
    </source>
</reference>
<dbReference type="NCBIfam" id="TIGR00681">
    <property type="entry name" value="kdpC"/>
    <property type="match status" value="1"/>
</dbReference>
<gene>
    <name evidence="11 14" type="primary">kdpC</name>
    <name evidence="12" type="ORF">AS033_01175</name>
    <name evidence="13" type="ORF">RSA11_02415</name>
    <name evidence="14" type="ORF">SZL87_06090</name>
</gene>
<comment type="function">
    <text evidence="11">Part of the high-affinity ATP-driven potassium transport (or Kdp) system, which catalyzes the hydrolysis of ATP coupled with the electrogenic transport of potassium into the cytoplasm. This subunit acts as a catalytic chaperone that increases the ATP-binding affinity of the ATP-hydrolyzing subunit KdpB by the formation of a transient KdpB/KdpC/ATP ternary complex.</text>
</comment>
<evidence type="ECO:0000256" key="1">
    <source>
        <dbReference type="ARBA" id="ARBA00022448"/>
    </source>
</evidence>
<evidence type="ECO:0000313" key="12">
    <source>
        <dbReference type="EMBL" id="KSU50012.1"/>
    </source>
</evidence>
<evidence type="ECO:0000313" key="17">
    <source>
        <dbReference type="Proteomes" id="UP001387110"/>
    </source>
</evidence>
<dbReference type="EMBL" id="LNQL01000001">
    <property type="protein sequence ID" value="KSU50012.1"/>
    <property type="molecule type" value="Genomic_DNA"/>
</dbReference>
<dbReference type="GO" id="GO:0008556">
    <property type="term" value="F:P-type potassium transmembrane transporter activity"/>
    <property type="evidence" value="ECO:0007669"/>
    <property type="project" value="InterPro"/>
</dbReference>
<dbReference type="AlphaFoldDB" id="A0A0V8GIB6"/>
<keyword evidence="17" id="KW-1185">Reference proteome</keyword>
<keyword evidence="3 11" id="KW-0633">Potassium transport</keyword>
<dbReference type="GO" id="GO:0005886">
    <property type="term" value="C:plasma membrane"/>
    <property type="evidence" value="ECO:0007669"/>
    <property type="project" value="UniProtKB-SubCell"/>
</dbReference>
<dbReference type="PANTHER" id="PTHR30042:SF2">
    <property type="entry name" value="POTASSIUM-TRANSPORTING ATPASE KDPC SUBUNIT"/>
    <property type="match status" value="1"/>
</dbReference>
<evidence type="ECO:0000256" key="5">
    <source>
        <dbReference type="ARBA" id="ARBA00022741"/>
    </source>
</evidence>
<keyword evidence="1 11" id="KW-0813">Transport</keyword>
<dbReference type="InterPro" id="IPR003820">
    <property type="entry name" value="KdpC"/>
</dbReference>
<dbReference type="HAMAP" id="MF_00276">
    <property type="entry name" value="KdpC"/>
    <property type="match status" value="1"/>
</dbReference>
<evidence type="ECO:0000256" key="7">
    <source>
        <dbReference type="ARBA" id="ARBA00022958"/>
    </source>
</evidence>
<feature type="transmembrane region" description="Helical" evidence="11">
    <location>
        <begin position="7"/>
        <end position="31"/>
    </location>
</feature>
<dbReference type="Proteomes" id="UP000053797">
    <property type="component" value="Unassembled WGS sequence"/>
</dbReference>
<evidence type="ECO:0000256" key="2">
    <source>
        <dbReference type="ARBA" id="ARBA00022475"/>
    </source>
</evidence>
<dbReference type="PIRSF" id="PIRSF001296">
    <property type="entry name" value="K_ATPase_KdpC"/>
    <property type="match status" value="1"/>
</dbReference>
<dbReference type="EMBL" id="LDQV01000009">
    <property type="protein sequence ID" value="KTR28105.1"/>
    <property type="molecule type" value="Genomic_DNA"/>
</dbReference>
<dbReference type="EMBL" id="JBAWKY010000001">
    <property type="protein sequence ID" value="MEI4461999.1"/>
    <property type="molecule type" value="Genomic_DNA"/>
</dbReference>
<evidence type="ECO:0000256" key="11">
    <source>
        <dbReference type="HAMAP-Rule" id="MF_00276"/>
    </source>
</evidence>
<keyword evidence="10 11" id="KW-0472">Membrane</keyword>
<evidence type="ECO:0000256" key="9">
    <source>
        <dbReference type="ARBA" id="ARBA00023065"/>
    </source>
</evidence>
<keyword evidence="5 11" id="KW-0547">Nucleotide-binding</keyword>
<keyword evidence="9 11" id="KW-0406">Ion transport</keyword>
<evidence type="ECO:0000313" key="15">
    <source>
        <dbReference type="Proteomes" id="UP000053797"/>
    </source>
</evidence>
<proteinExistence type="inferred from homology"/>
<reference evidence="12 15" key="1">
    <citation type="journal article" date="2015" name="Int. J. Syst. Evol. Microbiol.">
        <title>Exiguobacterium enclense sp. nov., isolated from sediment.</title>
        <authorList>
            <person name="Dastager S.G."/>
            <person name="Mawlankar R."/>
            <person name="Sonalkar V.V."/>
            <person name="Thorat M.N."/>
            <person name="Mual P."/>
            <person name="Verma A."/>
            <person name="Krishnamurthi S."/>
            <person name="Tang S.K."/>
            <person name="Li W.J."/>
        </authorList>
    </citation>
    <scope>NUCLEOTIDE SEQUENCE [LARGE SCALE GENOMIC DNA]</scope>
    <source>
        <strain evidence="12 15">NIO-1109</strain>
    </source>
</reference>
<evidence type="ECO:0000256" key="4">
    <source>
        <dbReference type="ARBA" id="ARBA00022692"/>
    </source>
</evidence>
<dbReference type="Proteomes" id="UP001387110">
    <property type="component" value="Unassembled WGS sequence"/>
</dbReference>
<keyword evidence="7 11" id="KW-0630">Potassium</keyword>
<dbReference type="GO" id="GO:0005524">
    <property type="term" value="F:ATP binding"/>
    <property type="evidence" value="ECO:0007669"/>
    <property type="project" value="UniProtKB-UniRule"/>
</dbReference>
<comment type="similarity">
    <text evidence="11">Belongs to the KdpC family.</text>
</comment>
<evidence type="ECO:0000256" key="8">
    <source>
        <dbReference type="ARBA" id="ARBA00022989"/>
    </source>
</evidence>
<sequence>MKQAIRVTVFVTALCGIVFPALLTLFGQLLVPDKAEGSLVQENGKFIGSELIAQPFTSKQYFHGRPSAVDQLAGASAGDNLAASNPELGTKMAELQKQNQVDGASLPDDALVTSGSGFDPHISVDYALVQAKRIATARDLSREEVRKLITKEAGTHDYVNVLRLNLALDRSKS</sequence>
<evidence type="ECO:0000313" key="13">
    <source>
        <dbReference type="EMBL" id="KTR28105.1"/>
    </source>
</evidence>
<evidence type="ECO:0000313" key="14">
    <source>
        <dbReference type="EMBL" id="MEI4461999.1"/>
    </source>
</evidence>
<protein>
    <recommendedName>
        <fullName evidence="11">Potassium-transporting ATPase KdpC subunit</fullName>
    </recommendedName>
    <alternativeName>
        <fullName evidence="11">ATP phosphohydrolase [potassium-transporting] C chain</fullName>
    </alternativeName>
    <alternativeName>
        <fullName evidence="11">Potassium-binding and translocating subunit C</fullName>
    </alternativeName>
    <alternativeName>
        <fullName evidence="11">Potassium-translocating ATPase C chain</fullName>
    </alternativeName>
</protein>
<dbReference type="PANTHER" id="PTHR30042">
    <property type="entry name" value="POTASSIUM-TRANSPORTING ATPASE C CHAIN"/>
    <property type="match status" value="1"/>
</dbReference>
<keyword evidence="8 11" id="KW-1133">Transmembrane helix</keyword>
<comment type="caution">
    <text evidence="12">The sequence shown here is derived from an EMBL/GenBank/DDBJ whole genome shotgun (WGS) entry which is preliminary data.</text>
</comment>
<keyword evidence="6 11" id="KW-0067">ATP-binding</keyword>
<evidence type="ECO:0000256" key="6">
    <source>
        <dbReference type="ARBA" id="ARBA00022840"/>
    </source>
</evidence>
<keyword evidence="2 11" id="KW-1003">Cell membrane</keyword>
<keyword evidence="4 11" id="KW-0812">Transmembrane</keyword>
<accession>A0A0V8GIB6</accession>
<dbReference type="RefSeq" id="WP_023469375.1">
    <property type="nucleotide sequence ID" value="NZ_FMYN01000001.1"/>
</dbReference>
<dbReference type="Proteomes" id="UP000072605">
    <property type="component" value="Unassembled WGS sequence"/>
</dbReference>
<evidence type="ECO:0000256" key="10">
    <source>
        <dbReference type="ARBA" id="ARBA00023136"/>
    </source>
</evidence>